<name>A0AAV6UJ85_9ARAC</name>
<gene>
    <name evidence="3" type="ORF">JTE90_025712</name>
</gene>
<dbReference type="InterPro" id="IPR051064">
    <property type="entry name" value="SEC14/CRAL-TRIO_domain"/>
</dbReference>
<dbReference type="SUPFAM" id="SSF52087">
    <property type="entry name" value="CRAL/TRIO domain"/>
    <property type="match status" value="1"/>
</dbReference>
<dbReference type="Pfam" id="PF00650">
    <property type="entry name" value="CRAL_TRIO"/>
    <property type="match status" value="1"/>
</dbReference>
<dbReference type="SUPFAM" id="SSF46938">
    <property type="entry name" value="CRAL/TRIO N-terminal domain"/>
    <property type="match status" value="1"/>
</dbReference>
<dbReference type="PANTHER" id="PTHR23324:SF83">
    <property type="entry name" value="SEC14-LIKE PROTEIN 2"/>
    <property type="match status" value="1"/>
</dbReference>
<dbReference type="InterPro" id="IPR036865">
    <property type="entry name" value="CRAL-TRIO_dom_sf"/>
</dbReference>
<keyword evidence="4" id="KW-1185">Reference proteome</keyword>
<dbReference type="PANTHER" id="PTHR23324">
    <property type="entry name" value="SEC14 RELATED PROTEIN"/>
    <property type="match status" value="1"/>
</dbReference>
<dbReference type="Gene3D" id="3.40.525.10">
    <property type="entry name" value="CRAL-TRIO lipid binding domain"/>
    <property type="match status" value="1"/>
</dbReference>
<dbReference type="PROSITE" id="PS50866">
    <property type="entry name" value="GOLD"/>
    <property type="match status" value="1"/>
</dbReference>
<protein>
    <recommendedName>
        <fullName evidence="5">SEC14-like protein 2</fullName>
    </recommendedName>
</protein>
<evidence type="ECO:0000313" key="3">
    <source>
        <dbReference type="EMBL" id="KAG8183828.1"/>
    </source>
</evidence>
<dbReference type="Proteomes" id="UP000827092">
    <property type="component" value="Unassembled WGS sequence"/>
</dbReference>
<evidence type="ECO:0000259" key="1">
    <source>
        <dbReference type="PROSITE" id="PS50191"/>
    </source>
</evidence>
<organism evidence="3 4">
    <name type="scientific">Oedothorax gibbosus</name>
    <dbReference type="NCBI Taxonomy" id="931172"/>
    <lineage>
        <taxon>Eukaryota</taxon>
        <taxon>Metazoa</taxon>
        <taxon>Ecdysozoa</taxon>
        <taxon>Arthropoda</taxon>
        <taxon>Chelicerata</taxon>
        <taxon>Arachnida</taxon>
        <taxon>Araneae</taxon>
        <taxon>Araneomorphae</taxon>
        <taxon>Entelegynae</taxon>
        <taxon>Araneoidea</taxon>
        <taxon>Linyphiidae</taxon>
        <taxon>Erigoninae</taxon>
        <taxon>Oedothorax</taxon>
    </lineage>
</organism>
<accession>A0AAV6UJ85</accession>
<dbReference type="InterPro" id="IPR036273">
    <property type="entry name" value="CRAL/TRIO_N_dom_sf"/>
</dbReference>
<evidence type="ECO:0000313" key="4">
    <source>
        <dbReference type="Proteomes" id="UP000827092"/>
    </source>
</evidence>
<dbReference type="InterPro" id="IPR009038">
    <property type="entry name" value="GOLD_dom"/>
</dbReference>
<feature type="domain" description="CRAL-TRIO" evidence="1">
    <location>
        <begin position="124"/>
        <end position="299"/>
    </location>
</feature>
<dbReference type="SMART" id="SM00516">
    <property type="entry name" value="SEC14"/>
    <property type="match status" value="1"/>
</dbReference>
<dbReference type="PROSITE" id="PS50191">
    <property type="entry name" value="CRAL_TRIO"/>
    <property type="match status" value="1"/>
</dbReference>
<dbReference type="InterPro" id="IPR036598">
    <property type="entry name" value="GOLD_dom_sf"/>
</dbReference>
<evidence type="ECO:0008006" key="5">
    <source>
        <dbReference type="Google" id="ProtNLM"/>
    </source>
</evidence>
<dbReference type="CDD" id="cd00170">
    <property type="entry name" value="SEC14"/>
    <property type="match status" value="1"/>
</dbReference>
<dbReference type="Gene3D" id="2.60.120.680">
    <property type="entry name" value="GOLD domain"/>
    <property type="match status" value="1"/>
</dbReference>
<dbReference type="AlphaFoldDB" id="A0AAV6UJ85"/>
<evidence type="ECO:0000259" key="2">
    <source>
        <dbReference type="PROSITE" id="PS50866"/>
    </source>
</evidence>
<reference evidence="3 4" key="1">
    <citation type="journal article" date="2022" name="Nat. Ecol. Evol.">
        <title>A masculinizing supergene underlies an exaggerated male reproductive morph in a spider.</title>
        <authorList>
            <person name="Hendrickx F."/>
            <person name="De Corte Z."/>
            <person name="Sonet G."/>
            <person name="Van Belleghem S.M."/>
            <person name="Kostlbacher S."/>
            <person name="Vangestel C."/>
        </authorList>
    </citation>
    <scope>NUCLEOTIDE SEQUENCE [LARGE SCALE GENOMIC DNA]</scope>
    <source>
        <strain evidence="3">W744_W776</strain>
    </source>
</reference>
<feature type="domain" description="GOLD" evidence="2">
    <location>
        <begin position="331"/>
        <end position="432"/>
    </location>
</feature>
<dbReference type="GO" id="GO:0005737">
    <property type="term" value="C:cytoplasm"/>
    <property type="evidence" value="ECO:0007669"/>
    <property type="project" value="TreeGrafter"/>
</dbReference>
<dbReference type="SUPFAM" id="SSF101576">
    <property type="entry name" value="Supernatant protein factor (SPF), C-terminal domain"/>
    <property type="match status" value="1"/>
</dbReference>
<proteinExistence type="predicted"/>
<dbReference type="EMBL" id="JAFNEN010000402">
    <property type="protein sequence ID" value="KAG8183828.1"/>
    <property type="molecule type" value="Genomic_DNA"/>
</dbReference>
<comment type="caution">
    <text evidence="3">The sequence shown here is derived from an EMBL/GenBank/DDBJ whole genome shotgun (WGS) entry which is preliminary data.</text>
</comment>
<dbReference type="InterPro" id="IPR001251">
    <property type="entry name" value="CRAL-TRIO_dom"/>
</dbReference>
<sequence>MMGTESPQIETEKQCSSKQEQTYQSTITLFTFPTVLKFDFKILVKHSATIMHDKWTIEEENAVSEFRKTMMDVVPKHLHEDKHLFYKFLKARNFNNQQAELMLTKHLKWRKEIQIDTIITDFKPSEALQKYISQSFFGFSKEGYLLQYAAIGNSDGKGIFRSANHNEVMKCILQEIEKNKVRLKRHSEKIGRTVNQCIYIYNMENMTLAKATHRSSIELFAIGVAMFQDNYPELLKNIYVINASIYFTMAFPIVKAILSGAVIDKIKVFGKEGWKEELLKLIDADVLPAFLGGNRTDPDENPKCNTIVNHAGYIPEHYYLTKNVGNIQKKANCQSCCLDRHKRAEVLVEVAEPGSVLHWEFETKYYDIGFGIYKNSSDSDYPVDLILVHKVDTENKPETGMLRCKSPGTYVIVFDNSYSWFHSKVIYYRTWITKPVEEENLDDFITIEF</sequence>